<evidence type="ECO:0000313" key="3">
    <source>
        <dbReference type="EMBL" id="RYV49339.1"/>
    </source>
</evidence>
<gene>
    <name evidence="3" type="ORF">EUA98_19340</name>
</gene>
<accession>A0A4Q5MV62</accession>
<proteinExistence type="predicted"/>
<dbReference type="InterPro" id="IPR004919">
    <property type="entry name" value="GmrSD_N"/>
</dbReference>
<evidence type="ECO:0000256" key="1">
    <source>
        <dbReference type="SAM" id="MobiDB-lite"/>
    </source>
</evidence>
<name>A0A4Q5MV62_9MICO</name>
<dbReference type="Proteomes" id="UP000293764">
    <property type="component" value="Unassembled WGS sequence"/>
</dbReference>
<feature type="domain" description="GmrSD restriction endonucleases N-terminal" evidence="2">
    <location>
        <begin position="6"/>
        <end position="212"/>
    </location>
</feature>
<comment type="caution">
    <text evidence="3">The sequence shown here is derived from an EMBL/GenBank/DDBJ whole genome shotgun (WGS) entry which is preliminary data.</text>
</comment>
<dbReference type="PANTHER" id="PTHR35149:SF2">
    <property type="entry name" value="DUF262 DOMAIN-CONTAINING PROTEIN"/>
    <property type="match status" value="1"/>
</dbReference>
<dbReference type="EMBL" id="SDWW01000092">
    <property type="protein sequence ID" value="RYV49339.1"/>
    <property type="molecule type" value="Genomic_DNA"/>
</dbReference>
<evidence type="ECO:0000313" key="4">
    <source>
        <dbReference type="Proteomes" id="UP000293764"/>
    </source>
</evidence>
<dbReference type="PANTHER" id="PTHR35149">
    <property type="entry name" value="SLL5132 PROTEIN"/>
    <property type="match status" value="1"/>
</dbReference>
<reference evidence="3 4" key="1">
    <citation type="submission" date="2019-01" db="EMBL/GenBank/DDBJ databases">
        <title>Novel species of Cellulomonas.</title>
        <authorList>
            <person name="Liu Q."/>
            <person name="Xin Y.-H."/>
        </authorList>
    </citation>
    <scope>NUCLEOTIDE SEQUENCE [LARGE SCALE GENOMIC DNA]</scope>
    <source>
        <strain evidence="3 4">HLT2-17</strain>
    </source>
</reference>
<keyword evidence="4" id="KW-1185">Reference proteome</keyword>
<protein>
    <submittedName>
        <fullName evidence="3">DUF262 domain-containing protein</fullName>
    </submittedName>
</protein>
<organism evidence="3 4">
    <name type="scientific">Pengzhenrongella frigida</name>
    <dbReference type="NCBI Taxonomy" id="1259133"/>
    <lineage>
        <taxon>Bacteria</taxon>
        <taxon>Bacillati</taxon>
        <taxon>Actinomycetota</taxon>
        <taxon>Actinomycetes</taxon>
        <taxon>Micrococcales</taxon>
        <taxon>Pengzhenrongella</taxon>
    </lineage>
</organism>
<dbReference type="AlphaFoldDB" id="A0A4Q5MV62"/>
<feature type="region of interest" description="Disordered" evidence="1">
    <location>
        <begin position="275"/>
        <end position="296"/>
    </location>
</feature>
<evidence type="ECO:0000259" key="2">
    <source>
        <dbReference type="Pfam" id="PF03235"/>
    </source>
</evidence>
<dbReference type="Pfam" id="PF03235">
    <property type="entry name" value="GmrSD_N"/>
    <property type="match status" value="1"/>
</dbReference>
<dbReference type="RefSeq" id="WP_165372928.1">
    <property type="nucleotide sequence ID" value="NZ_SDWW01000092.1"/>
</dbReference>
<sequence length="536" mass="60496">MSSSTFEVPPYQREYAWNEEEVGEFWSDLQGALDEGSYFLGLIILTEEDERKHVVDGQQRILTMTLLAAALYHEAVRAGRKALADRVQADFLRSIDYSTDETNPRVILSDRRDNAALQALLISPETGQDLPVALDGISDKLSLAYEYIAKKLREDLSPDPFRRLGIWADFLTNQVHLAVFVHPDRASAYRVFEVVNTRGRELTTADLLKNFVLSQTAIHARDERYEQWKKISNQFRSAGSGAFVQYIRHVVTLTAGHIAPRDLFDYLAERRKSSDSMRRSPSATGELQRRAPSPDELMGSLERELPLYLQMIDPTLDGPGDPSWVQVFSALSELSVISVRPLLLAISRTDEPEAGMQAVLRLVLRRIVVGNLGTGNVERRLGEAARKVVQDGSWVGALDELADLNPPPSEFVEQLRKRSLNKGTLTFVRRSVVQRTTTPEARGTLHLVRPRQAAEWSGFPETDFSYWGSTLGNTFLASVERRPKGAGTWDGFKQNLLPLALENEHVELFQDVIEWNSRVVEEFGTRLGESAREIWF</sequence>